<evidence type="ECO:0000313" key="4">
    <source>
        <dbReference type="Proteomes" id="UP001324115"/>
    </source>
</evidence>
<dbReference type="PANTHER" id="PTHR24177">
    <property type="entry name" value="CASKIN"/>
    <property type="match status" value="1"/>
</dbReference>
<dbReference type="Proteomes" id="UP001324115">
    <property type="component" value="Unassembled WGS sequence"/>
</dbReference>
<feature type="domain" description="PGG" evidence="2">
    <location>
        <begin position="266"/>
        <end position="379"/>
    </location>
</feature>
<feature type="transmembrane region" description="Helical" evidence="1">
    <location>
        <begin position="272"/>
        <end position="292"/>
    </location>
</feature>
<gene>
    <name evidence="3" type="ORF">RGQ29_017382</name>
</gene>
<dbReference type="Pfam" id="PF13962">
    <property type="entry name" value="PGG"/>
    <property type="match status" value="1"/>
</dbReference>
<dbReference type="AlphaFoldDB" id="A0AAN7FHY4"/>
<dbReference type="Gene3D" id="1.25.40.20">
    <property type="entry name" value="Ankyrin repeat-containing domain"/>
    <property type="match status" value="1"/>
</dbReference>
<feature type="transmembrane region" description="Helical" evidence="1">
    <location>
        <begin position="312"/>
        <end position="335"/>
    </location>
</feature>
<evidence type="ECO:0000313" key="3">
    <source>
        <dbReference type="EMBL" id="KAK4593222.1"/>
    </source>
</evidence>
<sequence length="431" mass="48905">MIYLMNVNNYKEWSHQVKTELERKQLWDIVEGTDEPLEGENDDPVFKAWSHKNAKALEVIKRGCCNEFYDTIHRISSAKKVWDTLAGICRPLKKIDEINKLKLHHDELIKELLHHMCEALAGLNFQQLQNGKVIEAIIIAVKQGRVEFVTEILKAFPEIRNIFMLAVLYHQDEVFRFLCESPAKYSILAEVDFDSNSILHIAAMLEPSARPIKTPGAALLMQREVQWFKAVERIVHLSTLERTNKNDQTPRQLLIESHKELMKEGEKWMKEIANSCTTIDTLIVTIMFAAAITVPGGNKQESGLPMFLNVKVFMLFIISDALSLLFASISLLMFLGFTSSSYKAEDFLQSLPKKMMIGISTLIISIATMMITFCASLFIILKGKSSMIIPIICLASVPVALFAWMQLCLLIDMINLTYGSRILGRKAKYGA</sequence>
<dbReference type="GO" id="GO:0016020">
    <property type="term" value="C:membrane"/>
    <property type="evidence" value="ECO:0007669"/>
    <property type="project" value="TreeGrafter"/>
</dbReference>
<name>A0AAN7FHY4_QUERU</name>
<feature type="transmembrane region" description="Helical" evidence="1">
    <location>
        <begin position="356"/>
        <end position="381"/>
    </location>
</feature>
<dbReference type="EMBL" id="JAXUIC010000004">
    <property type="protein sequence ID" value="KAK4593222.1"/>
    <property type="molecule type" value="Genomic_DNA"/>
</dbReference>
<organism evidence="3 4">
    <name type="scientific">Quercus rubra</name>
    <name type="common">Northern red oak</name>
    <name type="synonym">Quercus borealis</name>
    <dbReference type="NCBI Taxonomy" id="3512"/>
    <lineage>
        <taxon>Eukaryota</taxon>
        <taxon>Viridiplantae</taxon>
        <taxon>Streptophyta</taxon>
        <taxon>Embryophyta</taxon>
        <taxon>Tracheophyta</taxon>
        <taxon>Spermatophyta</taxon>
        <taxon>Magnoliopsida</taxon>
        <taxon>eudicotyledons</taxon>
        <taxon>Gunneridae</taxon>
        <taxon>Pentapetalae</taxon>
        <taxon>rosids</taxon>
        <taxon>fabids</taxon>
        <taxon>Fagales</taxon>
        <taxon>Fagaceae</taxon>
        <taxon>Quercus</taxon>
    </lineage>
</organism>
<accession>A0AAN7FHY4</accession>
<keyword evidence="1" id="KW-0472">Membrane</keyword>
<evidence type="ECO:0000256" key="1">
    <source>
        <dbReference type="SAM" id="Phobius"/>
    </source>
</evidence>
<reference evidence="3 4" key="1">
    <citation type="journal article" date="2023" name="G3 (Bethesda)">
        <title>A haplotype-resolved chromosome-scale genome for Quercus rubra L. provides insights into the genetics of adaptive traits for red oak species.</title>
        <authorList>
            <person name="Kapoor B."/>
            <person name="Jenkins J."/>
            <person name="Schmutz J."/>
            <person name="Zhebentyayeva T."/>
            <person name="Kuelheim C."/>
            <person name="Coggeshall M."/>
            <person name="Heim C."/>
            <person name="Lasky J.R."/>
            <person name="Leites L."/>
            <person name="Islam-Faridi N."/>
            <person name="Romero-Severson J."/>
            <person name="DeLeo V.L."/>
            <person name="Lucas S.M."/>
            <person name="Lazic D."/>
            <person name="Gailing O."/>
            <person name="Carlson J."/>
            <person name="Staton M."/>
        </authorList>
    </citation>
    <scope>NUCLEOTIDE SEQUENCE [LARGE SCALE GENOMIC DNA]</scope>
    <source>
        <strain evidence="3">Pseudo-F2</strain>
    </source>
</reference>
<feature type="transmembrane region" description="Helical" evidence="1">
    <location>
        <begin position="387"/>
        <end position="411"/>
    </location>
</feature>
<dbReference type="Pfam" id="PF14223">
    <property type="entry name" value="Retrotran_gag_2"/>
    <property type="match status" value="1"/>
</dbReference>
<keyword evidence="1" id="KW-1133">Transmembrane helix</keyword>
<keyword evidence="4" id="KW-1185">Reference proteome</keyword>
<dbReference type="InterPro" id="IPR026961">
    <property type="entry name" value="PGG_dom"/>
</dbReference>
<comment type="caution">
    <text evidence="3">The sequence shown here is derived from an EMBL/GenBank/DDBJ whole genome shotgun (WGS) entry which is preliminary data.</text>
</comment>
<dbReference type="InterPro" id="IPR036770">
    <property type="entry name" value="Ankyrin_rpt-contain_sf"/>
</dbReference>
<dbReference type="SUPFAM" id="SSF140860">
    <property type="entry name" value="Pseudo ankyrin repeat-like"/>
    <property type="match status" value="1"/>
</dbReference>
<keyword evidence="1" id="KW-0812">Transmembrane</keyword>
<protein>
    <recommendedName>
        <fullName evidence="2">PGG domain-containing protein</fullName>
    </recommendedName>
</protein>
<evidence type="ECO:0000259" key="2">
    <source>
        <dbReference type="Pfam" id="PF13962"/>
    </source>
</evidence>
<proteinExistence type="predicted"/>
<dbReference type="PANTHER" id="PTHR24177:SF329">
    <property type="entry name" value="ANKYRIN REPEAT PROTEIN"/>
    <property type="match status" value="1"/>
</dbReference>